<protein>
    <recommendedName>
        <fullName evidence="2">N-acetylmuramoyl-L-alanine amidase</fullName>
        <ecNumber evidence="2">3.5.1.28</ecNumber>
    </recommendedName>
</protein>
<dbReference type="InterPro" id="IPR036505">
    <property type="entry name" value="Amidase/PGRP_sf"/>
</dbReference>
<dbReference type="InterPro" id="IPR002502">
    <property type="entry name" value="Amidase_domain"/>
</dbReference>
<reference evidence="7 8" key="2">
    <citation type="submission" date="2017-10" db="EMBL/GenBank/DDBJ databases">
        <authorList>
            <person name="Banno H."/>
            <person name="Chua N.-H."/>
        </authorList>
    </citation>
    <scope>NUCLEOTIDE SEQUENCE [LARGE SCALE GENOMIC DNA]</scope>
    <source>
        <strain evidence="7 8">JK623</strain>
    </source>
</reference>
<evidence type="ECO:0000259" key="6">
    <source>
        <dbReference type="SMART" id="SM00644"/>
    </source>
</evidence>
<dbReference type="EC" id="3.5.1.28" evidence="2"/>
<evidence type="ECO:0000256" key="5">
    <source>
        <dbReference type="SAM" id="Phobius"/>
    </source>
</evidence>
<keyword evidence="5" id="KW-1133">Transmembrane helix</keyword>
<evidence type="ECO:0000256" key="3">
    <source>
        <dbReference type="ARBA" id="ARBA00022801"/>
    </source>
</evidence>
<comment type="caution">
    <text evidence="7">The sequence shown here is derived from an EMBL/GenBank/DDBJ whole genome shotgun (WGS) entry which is preliminary data.</text>
</comment>
<keyword evidence="8" id="KW-1185">Reference proteome</keyword>
<evidence type="ECO:0000256" key="4">
    <source>
        <dbReference type="ARBA" id="ARBA00023316"/>
    </source>
</evidence>
<evidence type="ECO:0000313" key="8">
    <source>
        <dbReference type="Proteomes" id="UP000224563"/>
    </source>
</evidence>
<organism evidence="7 8">
    <name type="scientific">Agathobacter ruminis</name>
    <dbReference type="NCBI Taxonomy" id="1712665"/>
    <lineage>
        <taxon>Bacteria</taxon>
        <taxon>Bacillati</taxon>
        <taxon>Bacillota</taxon>
        <taxon>Clostridia</taxon>
        <taxon>Lachnospirales</taxon>
        <taxon>Lachnospiraceae</taxon>
        <taxon>Agathobacter</taxon>
    </lineage>
</organism>
<dbReference type="GO" id="GO:0009253">
    <property type="term" value="P:peptidoglycan catabolic process"/>
    <property type="evidence" value="ECO:0007669"/>
    <property type="project" value="InterPro"/>
</dbReference>
<dbReference type="GO" id="GO:0009254">
    <property type="term" value="P:peptidoglycan turnover"/>
    <property type="evidence" value="ECO:0007669"/>
    <property type="project" value="TreeGrafter"/>
</dbReference>
<dbReference type="GO" id="GO:0071555">
    <property type="term" value="P:cell wall organization"/>
    <property type="evidence" value="ECO:0007669"/>
    <property type="project" value="UniProtKB-KW"/>
</dbReference>
<dbReference type="Gene3D" id="3.40.80.10">
    <property type="entry name" value="Peptidoglycan recognition protein-like"/>
    <property type="match status" value="1"/>
</dbReference>
<dbReference type="Pfam" id="PF01510">
    <property type="entry name" value="Amidase_2"/>
    <property type="match status" value="1"/>
</dbReference>
<name>A0A2G3E4Q0_9FIRM</name>
<dbReference type="RefSeq" id="WP_099385702.1">
    <property type="nucleotide sequence ID" value="NZ_JANSWH010000063.1"/>
</dbReference>
<keyword evidence="5" id="KW-0812">Transmembrane</keyword>
<sequence>MNKTQRKQQLRFRFGLAVVVLSLVILWIVITRVIGGNDGPRSVSSEQKQKDLYIAEQPTLDVELLTVNKYSRPGRPLEKVNGIVVHWTANPGTSAIQNRNYFEGLKDGSGTYASSHFIIGLDGEIVQCIPCNEIAFASNTRNDDTIAIECCTEDDTGKFNGNTYESLLHLVTWLMGRYNLTTEDVIRHYDITGKDCPRYFVQNPDEWEKFKVDLQNYILLHGTDRNATETSETVSH</sequence>
<feature type="domain" description="N-acetylmuramoyl-L-alanine amidase" evidence="6">
    <location>
        <begin position="70"/>
        <end position="198"/>
    </location>
</feature>
<proteinExistence type="predicted"/>
<evidence type="ECO:0000313" key="7">
    <source>
        <dbReference type="EMBL" id="PHU38239.1"/>
    </source>
</evidence>
<dbReference type="SUPFAM" id="SSF55846">
    <property type="entry name" value="N-acetylmuramoyl-L-alanine amidase-like"/>
    <property type="match status" value="1"/>
</dbReference>
<comment type="catalytic activity">
    <reaction evidence="1">
        <text>Hydrolyzes the link between N-acetylmuramoyl residues and L-amino acid residues in certain cell-wall glycopeptides.</text>
        <dbReference type="EC" id="3.5.1.28"/>
    </reaction>
</comment>
<evidence type="ECO:0000256" key="2">
    <source>
        <dbReference type="ARBA" id="ARBA00011901"/>
    </source>
</evidence>
<dbReference type="GO" id="GO:0008745">
    <property type="term" value="F:N-acetylmuramoyl-L-alanine amidase activity"/>
    <property type="evidence" value="ECO:0007669"/>
    <property type="project" value="UniProtKB-EC"/>
</dbReference>
<keyword evidence="5" id="KW-0472">Membrane</keyword>
<dbReference type="AlphaFoldDB" id="A0A2G3E4Q0"/>
<dbReference type="EMBL" id="PDYG01000013">
    <property type="protein sequence ID" value="PHU38239.1"/>
    <property type="molecule type" value="Genomic_DNA"/>
</dbReference>
<dbReference type="Proteomes" id="UP000224563">
    <property type="component" value="Unassembled WGS sequence"/>
</dbReference>
<keyword evidence="4" id="KW-0961">Cell wall biogenesis/degradation</keyword>
<dbReference type="CDD" id="cd06583">
    <property type="entry name" value="PGRP"/>
    <property type="match status" value="1"/>
</dbReference>
<evidence type="ECO:0000256" key="1">
    <source>
        <dbReference type="ARBA" id="ARBA00001561"/>
    </source>
</evidence>
<dbReference type="InterPro" id="IPR051206">
    <property type="entry name" value="NAMLAA_amidase_2"/>
</dbReference>
<gene>
    <name evidence="7" type="ORF">CSX02_03830</name>
</gene>
<dbReference type="SMART" id="SM00644">
    <property type="entry name" value="Ami_2"/>
    <property type="match status" value="1"/>
</dbReference>
<accession>A0A2G3E4Q0</accession>
<feature type="transmembrane region" description="Helical" evidence="5">
    <location>
        <begin position="12"/>
        <end position="30"/>
    </location>
</feature>
<dbReference type="PANTHER" id="PTHR30417:SF1">
    <property type="entry name" value="N-ACETYLMURAMOYL-L-ALANINE AMIDASE AMID"/>
    <property type="match status" value="1"/>
</dbReference>
<dbReference type="PANTHER" id="PTHR30417">
    <property type="entry name" value="N-ACETYLMURAMOYL-L-ALANINE AMIDASE AMID"/>
    <property type="match status" value="1"/>
</dbReference>
<reference evidence="7 8" key="1">
    <citation type="submission" date="2017-10" db="EMBL/GenBank/DDBJ databases">
        <title>Resolving the taxonomy of Roseburia spp., Eubacterium rectale and Agathobacter spp. through phylogenomic analysis.</title>
        <authorList>
            <person name="Sheridan P.O."/>
            <person name="Walker A.W."/>
            <person name="Duncan S.H."/>
            <person name="Scott K.P."/>
            <person name="Toole P.W.O."/>
            <person name="Luis P."/>
            <person name="Flint H.J."/>
        </authorList>
    </citation>
    <scope>NUCLEOTIDE SEQUENCE [LARGE SCALE GENOMIC DNA]</scope>
    <source>
        <strain evidence="7 8">JK623</strain>
    </source>
</reference>
<keyword evidence="3" id="KW-0378">Hydrolase</keyword>